<accession>A0ABN2TPS6</accession>
<reference evidence="2 3" key="1">
    <citation type="journal article" date="2019" name="Int. J. Syst. Evol. Microbiol.">
        <title>The Global Catalogue of Microorganisms (GCM) 10K type strain sequencing project: providing services to taxonomists for standard genome sequencing and annotation.</title>
        <authorList>
            <consortium name="The Broad Institute Genomics Platform"/>
            <consortium name="The Broad Institute Genome Sequencing Center for Infectious Disease"/>
            <person name="Wu L."/>
            <person name="Ma J."/>
        </authorList>
    </citation>
    <scope>NUCLEOTIDE SEQUENCE [LARGE SCALE GENOMIC DNA]</scope>
    <source>
        <strain evidence="2 3">JCM 16014</strain>
    </source>
</reference>
<feature type="chain" id="PRO_5046453783" evidence="1">
    <location>
        <begin position="29"/>
        <end position="105"/>
    </location>
</feature>
<organism evidence="2 3">
    <name type="scientific">Catenulispora yoronensis</name>
    <dbReference type="NCBI Taxonomy" id="450799"/>
    <lineage>
        <taxon>Bacteria</taxon>
        <taxon>Bacillati</taxon>
        <taxon>Actinomycetota</taxon>
        <taxon>Actinomycetes</taxon>
        <taxon>Catenulisporales</taxon>
        <taxon>Catenulisporaceae</taxon>
        <taxon>Catenulispora</taxon>
    </lineage>
</organism>
<evidence type="ECO:0000313" key="2">
    <source>
        <dbReference type="EMBL" id="GAA2016416.1"/>
    </source>
</evidence>
<dbReference type="RefSeq" id="WP_344664289.1">
    <property type="nucleotide sequence ID" value="NZ_BAAAQN010000004.1"/>
</dbReference>
<dbReference type="InterPro" id="IPR006311">
    <property type="entry name" value="TAT_signal"/>
</dbReference>
<feature type="signal peptide" evidence="1">
    <location>
        <begin position="1"/>
        <end position="28"/>
    </location>
</feature>
<proteinExistence type="predicted"/>
<dbReference type="PROSITE" id="PS51318">
    <property type="entry name" value="TAT"/>
    <property type="match status" value="1"/>
</dbReference>
<comment type="caution">
    <text evidence="2">The sequence shown here is derived from an EMBL/GenBank/DDBJ whole genome shotgun (WGS) entry which is preliminary data.</text>
</comment>
<sequence length="105" mass="10623">MNARRFAILTAALATAAGLAGPAATATAATAGPAAATTHGTIHPAFIGHEEGRGATLDAAIQNARQLMYGDYVGCKAPFILVSDGQFADGTWWADLAANGCTGYR</sequence>
<dbReference type="Proteomes" id="UP001500751">
    <property type="component" value="Unassembled WGS sequence"/>
</dbReference>
<keyword evidence="3" id="KW-1185">Reference proteome</keyword>
<gene>
    <name evidence="2" type="ORF">GCM10009839_09980</name>
</gene>
<evidence type="ECO:0000313" key="3">
    <source>
        <dbReference type="Proteomes" id="UP001500751"/>
    </source>
</evidence>
<protein>
    <submittedName>
        <fullName evidence="2">Uncharacterized protein</fullName>
    </submittedName>
</protein>
<evidence type="ECO:0000256" key="1">
    <source>
        <dbReference type="SAM" id="SignalP"/>
    </source>
</evidence>
<name>A0ABN2TPS6_9ACTN</name>
<keyword evidence="1" id="KW-0732">Signal</keyword>
<dbReference type="EMBL" id="BAAAQN010000004">
    <property type="protein sequence ID" value="GAA2016416.1"/>
    <property type="molecule type" value="Genomic_DNA"/>
</dbReference>